<accession>A0ABP6UNM2</accession>
<name>A0ABP6UNM2_9ACTN</name>
<proteinExistence type="predicted"/>
<evidence type="ECO:0000313" key="2">
    <source>
        <dbReference type="Proteomes" id="UP001499984"/>
    </source>
</evidence>
<dbReference type="Proteomes" id="UP001499984">
    <property type="component" value="Unassembled WGS sequence"/>
</dbReference>
<keyword evidence="2" id="KW-1185">Reference proteome</keyword>
<protein>
    <recommendedName>
        <fullName evidence="3">Tn3 transposase DDE domain-containing protein</fullName>
    </recommendedName>
</protein>
<organism evidence="1 2">
    <name type="scientific">Streptomyces shaanxiensis</name>
    <dbReference type="NCBI Taxonomy" id="653357"/>
    <lineage>
        <taxon>Bacteria</taxon>
        <taxon>Bacillati</taxon>
        <taxon>Actinomycetota</taxon>
        <taxon>Actinomycetes</taxon>
        <taxon>Kitasatosporales</taxon>
        <taxon>Streptomycetaceae</taxon>
        <taxon>Streptomyces</taxon>
    </lineage>
</organism>
<gene>
    <name evidence="1" type="ORF">GCM10022233_88070</name>
</gene>
<reference evidence="2" key="1">
    <citation type="journal article" date="2019" name="Int. J. Syst. Evol. Microbiol.">
        <title>The Global Catalogue of Microorganisms (GCM) 10K type strain sequencing project: providing services to taxonomists for standard genome sequencing and annotation.</title>
        <authorList>
            <consortium name="The Broad Institute Genomics Platform"/>
            <consortium name="The Broad Institute Genome Sequencing Center for Infectious Disease"/>
            <person name="Wu L."/>
            <person name="Ma J."/>
        </authorList>
    </citation>
    <scope>NUCLEOTIDE SEQUENCE [LARGE SCALE GENOMIC DNA]</scope>
    <source>
        <strain evidence="2">JCM 16925</strain>
    </source>
</reference>
<sequence length="102" mass="11399">MINSTTGTANGKAADPQSTVGYLMRRVIEGPGTVSDIRRLANSNADGQIAAYPTAHGRVVLRALKRTAKKHDLPHLLRLLHRYGRYEASFRARSRWVRERAC</sequence>
<evidence type="ECO:0008006" key="3">
    <source>
        <dbReference type="Google" id="ProtNLM"/>
    </source>
</evidence>
<evidence type="ECO:0000313" key="1">
    <source>
        <dbReference type="EMBL" id="GAA3509799.1"/>
    </source>
</evidence>
<dbReference type="EMBL" id="BAAAZY010000046">
    <property type="protein sequence ID" value="GAA3509799.1"/>
    <property type="molecule type" value="Genomic_DNA"/>
</dbReference>
<comment type="caution">
    <text evidence="1">The sequence shown here is derived from an EMBL/GenBank/DDBJ whole genome shotgun (WGS) entry which is preliminary data.</text>
</comment>